<evidence type="ECO:0000313" key="3">
    <source>
        <dbReference type="Proteomes" id="UP000736672"/>
    </source>
</evidence>
<organism evidence="2 3">
    <name type="scientific">Fusarium solani</name>
    <name type="common">Filamentous fungus</name>
    <dbReference type="NCBI Taxonomy" id="169388"/>
    <lineage>
        <taxon>Eukaryota</taxon>
        <taxon>Fungi</taxon>
        <taxon>Dikarya</taxon>
        <taxon>Ascomycota</taxon>
        <taxon>Pezizomycotina</taxon>
        <taxon>Sordariomycetes</taxon>
        <taxon>Hypocreomycetidae</taxon>
        <taxon>Hypocreales</taxon>
        <taxon>Nectriaceae</taxon>
        <taxon>Fusarium</taxon>
        <taxon>Fusarium solani species complex</taxon>
    </lineage>
</organism>
<gene>
    <name evidence="2" type="ORF">B0J15DRAFT_517406</name>
</gene>
<reference evidence="2" key="1">
    <citation type="journal article" date="2021" name="Nat. Commun.">
        <title>Genetic determinants of endophytism in the Arabidopsis root mycobiome.</title>
        <authorList>
            <person name="Mesny F."/>
            <person name="Miyauchi S."/>
            <person name="Thiergart T."/>
            <person name="Pickel B."/>
            <person name="Atanasova L."/>
            <person name="Karlsson M."/>
            <person name="Huettel B."/>
            <person name="Barry K.W."/>
            <person name="Haridas S."/>
            <person name="Chen C."/>
            <person name="Bauer D."/>
            <person name="Andreopoulos W."/>
            <person name="Pangilinan J."/>
            <person name="LaButti K."/>
            <person name="Riley R."/>
            <person name="Lipzen A."/>
            <person name="Clum A."/>
            <person name="Drula E."/>
            <person name="Henrissat B."/>
            <person name="Kohler A."/>
            <person name="Grigoriev I.V."/>
            <person name="Martin F.M."/>
            <person name="Hacquard S."/>
        </authorList>
    </citation>
    <scope>NUCLEOTIDE SEQUENCE</scope>
    <source>
        <strain evidence="2">FSSC 5 MPI-SDFR-AT-0091</strain>
    </source>
</reference>
<dbReference type="Proteomes" id="UP000736672">
    <property type="component" value="Unassembled WGS sequence"/>
</dbReference>
<dbReference type="AlphaFoldDB" id="A0A9P9GAF9"/>
<comment type="caution">
    <text evidence="2">The sequence shown here is derived from an EMBL/GenBank/DDBJ whole genome shotgun (WGS) entry which is preliminary data.</text>
</comment>
<evidence type="ECO:0000313" key="2">
    <source>
        <dbReference type="EMBL" id="KAH7234127.1"/>
    </source>
</evidence>
<feature type="region of interest" description="Disordered" evidence="1">
    <location>
        <begin position="90"/>
        <end position="161"/>
    </location>
</feature>
<keyword evidence="3" id="KW-1185">Reference proteome</keyword>
<feature type="compositionally biased region" description="Basic and acidic residues" evidence="1">
    <location>
        <begin position="94"/>
        <end position="109"/>
    </location>
</feature>
<sequence>MGRAPRWPRVCPLRGACDVRLAEARQQKGWDVKSGVEEEETWEAQFWGCFGRCREKTCAVSGFGRPFPVPVIEFIGGGKTGKSLIVGAGKKKKNGGEAKGTVRDGEYRRKSPIHGSMGFRGQGWASRPVGSGNGEGRIETGLLSGSLGAPTRRGGARRWPKTGLRTPCWRFPSSCTLVGAASLGPGRPRLWEALVDRERLAGKLGLGPMWDDKWEDGMRRWQEVKRIA</sequence>
<protein>
    <submittedName>
        <fullName evidence="2">Uncharacterized protein</fullName>
    </submittedName>
</protein>
<proteinExistence type="predicted"/>
<dbReference type="OrthoDB" id="10339098at2759"/>
<accession>A0A9P9GAF9</accession>
<dbReference type="EMBL" id="JAGTJS010000027">
    <property type="protein sequence ID" value="KAH7234127.1"/>
    <property type="molecule type" value="Genomic_DNA"/>
</dbReference>
<evidence type="ECO:0000256" key="1">
    <source>
        <dbReference type="SAM" id="MobiDB-lite"/>
    </source>
</evidence>
<name>A0A9P9GAF9_FUSSL</name>